<proteinExistence type="predicted"/>
<organism evidence="1 2">
    <name type="scientific">Acanthoscelides obtectus</name>
    <name type="common">Bean weevil</name>
    <name type="synonym">Bruchus obtectus</name>
    <dbReference type="NCBI Taxonomy" id="200917"/>
    <lineage>
        <taxon>Eukaryota</taxon>
        <taxon>Metazoa</taxon>
        <taxon>Ecdysozoa</taxon>
        <taxon>Arthropoda</taxon>
        <taxon>Hexapoda</taxon>
        <taxon>Insecta</taxon>
        <taxon>Pterygota</taxon>
        <taxon>Neoptera</taxon>
        <taxon>Endopterygota</taxon>
        <taxon>Coleoptera</taxon>
        <taxon>Polyphaga</taxon>
        <taxon>Cucujiformia</taxon>
        <taxon>Chrysomeloidea</taxon>
        <taxon>Chrysomelidae</taxon>
        <taxon>Bruchinae</taxon>
        <taxon>Bruchini</taxon>
        <taxon>Acanthoscelides</taxon>
    </lineage>
</organism>
<dbReference type="AlphaFoldDB" id="A0A9P0Q6L9"/>
<accession>A0A9P0Q6L9</accession>
<protein>
    <submittedName>
        <fullName evidence="1">Uncharacterized protein</fullName>
    </submittedName>
</protein>
<reference evidence="1" key="1">
    <citation type="submission" date="2022-03" db="EMBL/GenBank/DDBJ databases">
        <authorList>
            <person name="Sayadi A."/>
        </authorList>
    </citation>
    <scope>NUCLEOTIDE SEQUENCE</scope>
</reference>
<keyword evidence="2" id="KW-1185">Reference proteome</keyword>
<evidence type="ECO:0000313" key="2">
    <source>
        <dbReference type="Proteomes" id="UP001152888"/>
    </source>
</evidence>
<sequence length="127" mass="14379">MYKTPFQSHTRKKNDSKFNKSLARISYFLEKKEEQGKHICINIFKVTVHNIDSLIQVFAGRSTQVKYLDRVANIDILVIQGLMKKAPTSNSNLPGVPSQRAEQKANISQPNHRANQGVIFTANVELP</sequence>
<gene>
    <name evidence="1" type="ORF">ACAOBT_LOCUS32981</name>
</gene>
<name>A0A9P0Q6L9_ACAOB</name>
<comment type="caution">
    <text evidence="1">The sequence shown here is derived from an EMBL/GenBank/DDBJ whole genome shotgun (WGS) entry which is preliminary data.</text>
</comment>
<evidence type="ECO:0000313" key="1">
    <source>
        <dbReference type="EMBL" id="CAH2012716.1"/>
    </source>
</evidence>
<dbReference type="Proteomes" id="UP001152888">
    <property type="component" value="Unassembled WGS sequence"/>
</dbReference>
<dbReference type="EMBL" id="CAKOFQ010008214">
    <property type="protein sequence ID" value="CAH2012716.1"/>
    <property type="molecule type" value="Genomic_DNA"/>
</dbReference>